<proteinExistence type="predicted"/>
<accession>A0A0D3KYP6</accession>
<evidence type="ECO:0000256" key="1">
    <source>
        <dbReference type="SAM" id="MobiDB-lite"/>
    </source>
</evidence>
<dbReference type="eggNOG" id="ENOG502S7VP">
    <property type="taxonomic scope" value="Eukaryota"/>
</dbReference>
<evidence type="ECO:0000313" key="2">
    <source>
        <dbReference type="EnsemblProtists" id="EOD40881"/>
    </source>
</evidence>
<dbReference type="PaxDb" id="2903-EOD40881"/>
<dbReference type="GeneID" id="17286151"/>
<name>A0A0D3KYP6_EMIH1</name>
<dbReference type="AlphaFoldDB" id="A0A0D3KYP6"/>
<keyword evidence="3" id="KW-1185">Reference proteome</keyword>
<feature type="region of interest" description="Disordered" evidence="1">
    <location>
        <begin position="438"/>
        <end position="472"/>
    </location>
</feature>
<dbReference type="EnsemblProtists" id="EOD40881">
    <property type="protein sequence ID" value="EOD40881"/>
    <property type="gene ID" value="EMIHUDRAFT_222267"/>
</dbReference>
<protein>
    <submittedName>
        <fullName evidence="2">Uncharacterized protein</fullName>
    </submittedName>
</protein>
<sequence length="472" mass="47954">MLDPDGLPGRPRSTPLPPERRVALVGSSGGSTQRGSVQTAVSALAAQLAGIGRAHEVDSYADEGCGCAGGAGGRGSGAIDLSFLVFVGCESPLDGAPGRATAALHATASLWCFPDAAPAASGRAAIRMRGELHAVNRLARKADERLAGVIARGDIDALVLVRRLGSTNRASLLAAAAAGLPVVGTGGSSLGEAARMGVSVLEAGGSVGTTPRSRAVAAAAALAAHWRLPYSVQLPPPQLGLGPVLDATLPVTLSLSLWGVAALLLSPAFAAATRSLLALLALPAQLWSGGGAGAVLSPLLGYYHAAVLPLILLEMEGGAFSVLGALDAACLEQKNGCEEGSACRRALAINIWFGDFVEAHSTPACYPYMARDGYARPSEARSSSAYLPIPIATAVCDAPLPFAAACASAFLVPFVGTLLRRMPPLAAWGLLSGLSDTKDAAGPSRRRMSLSRSSSCHSELPFSAAADQRHQH</sequence>
<organism evidence="2 3">
    <name type="scientific">Emiliania huxleyi (strain CCMP1516)</name>
    <dbReference type="NCBI Taxonomy" id="280463"/>
    <lineage>
        <taxon>Eukaryota</taxon>
        <taxon>Haptista</taxon>
        <taxon>Haptophyta</taxon>
        <taxon>Prymnesiophyceae</taxon>
        <taxon>Isochrysidales</taxon>
        <taxon>Noelaerhabdaceae</taxon>
        <taxon>Emiliania</taxon>
    </lineage>
</organism>
<dbReference type="KEGG" id="ehx:EMIHUDRAFT_222267"/>
<dbReference type="RefSeq" id="XP_005793310.1">
    <property type="nucleotide sequence ID" value="XM_005793253.1"/>
</dbReference>
<evidence type="ECO:0000313" key="3">
    <source>
        <dbReference type="Proteomes" id="UP000013827"/>
    </source>
</evidence>
<reference evidence="2" key="2">
    <citation type="submission" date="2024-10" db="UniProtKB">
        <authorList>
            <consortium name="EnsemblProtists"/>
        </authorList>
    </citation>
    <scope>IDENTIFICATION</scope>
</reference>
<dbReference type="Proteomes" id="UP000013827">
    <property type="component" value="Unassembled WGS sequence"/>
</dbReference>
<feature type="region of interest" description="Disordered" evidence="1">
    <location>
        <begin position="1"/>
        <end position="36"/>
    </location>
</feature>
<dbReference type="HOGENOM" id="CLU_579299_0_0_1"/>
<reference evidence="3" key="1">
    <citation type="journal article" date="2013" name="Nature">
        <title>Pan genome of the phytoplankton Emiliania underpins its global distribution.</title>
        <authorList>
            <person name="Read B.A."/>
            <person name="Kegel J."/>
            <person name="Klute M.J."/>
            <person name="Kuo A."/>
            <person name="Lefebvre S.C."/>
            <person name="Maumus F."/>
            <person name="Mayer C."/>
            <person name="Miller J."/>
            <person name="Monier A."/>
            <person name="Salamov A."/>
            <person name="Young J."/>
            <person name="Aguilar M."/>
            <person name="Claverie J.M."/>
            <person name="Frickenhaus S."/>
            <person name="Gonzalez K."/>
            <person name="Herman E.K."/>
            <person name="Lin Y.C."/>
            <person name="Napier J."/>
            <person name="Ogata H."/>
            <person name="Sarno A.F."/>
            <person name="Shmutz J."/>
            <person name="Schroeder D."/>
            <person name="de Vargas C."/>
            <person name="Verret F."/>
            <person name="von Dassow P."/>
            <person name="Valentin K."/>
            <person name="Van de Peer Y."/>
            <person name="Wheeler G."/>
            <person name="Dacks J.B."/>
            <person name="Delwiche C.F."/>
            <person name="Dyhrman S.T."/>
            <person name="Glockner G."/>
            <person name="John U."/>
            <person name="Richards T."/>
            <person name="Worden A.Z."/>
            <person name="Zhang X."/>
            <person name="Grigoriev I.V."/>
            <person name="Allen A.E."/>
            <person name="Bidle K."/>
            <person name="Borodovsky M."/>
            <person name="Bowler C."/>
            <person name="Brownlee C."/>
            <person name="Cock J.M."/>
            <person name="Elias M."/>
            <person name="Gladyshev V.N."/>
            <person name="Groth M."/>
            <person name="Guda C."/>
            <person name="Hadaegh A."/>
            <person name="Iglesias-Rodriguez M.D."/>
            <person name="Jenkins J."/>
            <person name="Jones B.M."/>
            <person name="Lawson T."/>
            <person name="Leese F."/>
            <person name="Lindquist E."/>
            <person name="Lobanov A."/>
            <person name="Lomsadze A."/>
            <person name="Malik S.B."/>
            <person name="Marsh M.E."/>
            <person name="Mackinder L."/>
            <person name="Mock T."/>
            <person name="Mueller-Roeber B."/>
            <person name="Pagarete A."/>
            <person name="Parker M."/>
            <person name="Probert I."/>
            <person name="Quesneville H."/>
            <person name="Raines C."/>
            <person name="Rensing S.A."/>
            <person name="Riano-Pachon D.M."/>
            <person name="Richier S."/>
            <person name="Rokitta S."/>
            <person name="Shiraiwa Y."/>
            <person name="Soanes D.M."/>
            <person name="van der Giezen M."/>
            <person name="Wahlund T.M."/>
            <person name="Williams B."/>
            <person name="Wilson W."/>
            <person name="Wolfe G."/>
            <person name="Wurch L.L."/>
        </authorList>
    </citation>
    <scope>NUCLEOTIDE SEQUENCE</scope>
</reference>